<name>A0ABT0F451_9PSED</name>
<gene>
    <name evidence="2" type="ORF">L9059_21835</name>
</gene>
<protein>
    <submittedName>
        <fullName evidence="2">Immunity protein Tsi6 family protein</fullName>
    </submittedName>
</protein>
<comment type="caution">
    <text evidence="2">The sequence shown here is derived from an EMBL/GenBank/DDBJ whole genome shotgun (WGS) entry which is preliminary data.</text>
</comment>
<dbReference type="EMBL" id="JAKNRW010000023">
    <property type="protein sequence ID" value="MCK1792768.1"/>
    <property type="molecule type" value="Genomic_DNA"/>
</dbReference>
<evidence type="ECO:0000259" key="1">
    <source>
        <dbReference type="Pfam" id="PF18660"/>
    </source>
</evidence>
<sequence length="109" mass="12177">MKTPITALDYIDNAIAITALRYNRHPEFQMYSSSLIQLQFIKNVLLSVEKDKARLHQLTIGAWASKEFEADDPELASALGIAFYIGHQIAQGLKIQLPNGLPPESLPRT</sequence>
<proteinExistence type="predicted"/>
<dbReference type="Proteomes" id="UP001299876">
    <property type="component" value="Unassembled WGS sequence"/>
</dbReference>
<dbReference type="Pfam" id="PF18660">
    <property type="entry name" value="Tsi6"/>
    <property type="match status" value="1"/>
</dbReference>
<accession>A0ABT0F451</accession>
<evidence type="ECO:0000313" key="3">
    <source>
        <dbReference type="Proteomes" id="UP001299876"/>
    </source>
</evidence>
<reference evidence="2 3" key="1">
    <citation type="submission" date="2022-02" db="EMBL/GenBank/DDBJ databases">
        <title>Comparative genomics of the first Antarctic Pseudomonas spp. capable of biotransforming 2,4,6-Trinitrotoluene.</title>
        <authorList>
            <person name="Cabrera M.A."/>
            <person name="Marquez S.L."/>
            <person name="Perez-Donoso J.M."/>
        </authorList>
    </citation>
    <scope>NUCLEOTIDE SEQUENCE [LARGE SCALE GENOMIC DNA]</scope>
    <source>
        <strain evidence="2 3">TNT19</strain>
    </source>
</reference>
<dbReference type="InterPro" id="IPR040818">
    <property type="entry name" value="Tsi6"/>
</dbReference>
<organism evidence="2 3">
    <name type="scientific">Pseudomonas violetae</name>
    <dbReference type="NCBI Taxonomy" id="2915813"/>
    <lineage>
        <taxon>Bacteria</taxon>
        <taxon>Pseudomonadati</taxon>
        <taxon>Pseudomonadota</taxon>
        <taxon>Gammaproteobacteria</taxon>
        <taxon>Pseudomonadales</taxon>
        <taxon>Pseudomonadaceae</taxon>
        <taxon>Pseudomonas</taxon>
    </lineage>
</organism>
<evidence type="ECO:0000313" key="2">
    <source>
        <dbReference type="EMBL" id="MCK1792768.1"/>
    </source>
</evidence>
<feature type="domain" description="Tsi6" evidence="1">
    <location>
        <begin position="6"/>
        <end position="88"/>
    </location>
</feature>
<keyword evidence="3" id="KW-1185">Reference proteome</keyword>